<dbReference type="PANTHER" id="PTHR47129">
    <property type="entry name" value="QUINONE OXIDOREDUCTASE 2"/>
    <property type="match status" value="1"/>
</dbReference>
<organism evidence="2 3">
    <name type="scientific">Hymenobacter wooponensis</name>
    <dbReference type="NCBI Taxonomy" id="1525360"/>
    <lineage>
        <taxon>Bacteria</taxon>
        <taxon>Pseudomonadati</taxon>
        <taxon>Bacteroidota</taxon>
        <taxon>Cytophagia</taxon>
        <taxon>Cytophagales</taxon>
        <taxon>Hymenobacteraceae</taxon>
        <taxon>Hymenobacter</taxon>
    </lineage>
</organism>
<evidence type="ECO:0000313" key="3">
    <source>
        <dbReference type="Proteomes" id="UP000298284"/>
    </source>
</evidence>
<evidence type="ECO:0000313" key="2">
    <source>
        <dbReference type="EMBL" id="TGD81644.1"/>
    </source>
</evidence>
<dbReference type="RefSeq" id="WP_135530025.1">
    <property type="nucleotide sequence ID" value="NZ_SRKZ01000002.1"/>
</dbReference>
<reference evidence="2 3" key="1">
    <citation type="submission" date="2019-04" db="EMBL/GenBank/DDBJ databases">
        <authorList>
            <person name="Feng G."/>
            <person name="Zhang J."/>
            <person name="Zhu H."/>
        </authorList>
    </citation>
    <scope>NUCLEOTIDE SEQUENCE [LARGE SCALE GENOMIC DNA]</scope>
    <source>
        <strain evidence="2 3">JCM 19491</strain>
    </source>
</reference>
<dbReference type="PANTHER" id="PTHR47129:SF1">
    <property type="entry name" value="NMRA-LIKE DOMAIN-CONTAINING PROTEIN"/>
    <property type="match status" value="1"/>
</dbReference>
<sequence>MILVTGATGQLGTAVLDNLLQHTPAQQVAALVRDEAKAATWQAQGVSIRVGHYGDPASLDRAMQGIEKVLLISGGGEDDALQQHYHVIDAAKKAGVRCLAYTSRALKDPSSLANHLMVRHFQTEEYLQASGLPHIIFRNILYMDTLPLFTGPTVLETGISLPGGQGRVAYALRSEMGEAIAKVLLAGTCDNRIYHFTGAEAYSFTDVAAALTELSGRQVAYTDVENEVLAGRMRERGVPEVAIERTIGFMTDIKHGQEDIVSSDLATALGRQPASLVEGVKLLYKL</sequence>
<dbReference type="AlphaFoldDB" id="A0A4Z0MQ50"/>
<dbReference type="Gene3D" id="3.90.25.10">
    <property type="entry name" value="UDP-galactose 4-epimerase, domain 1"/>
    <property type="match status" value="1"/>
</dbReference>
<dbReference type="SUPFAM" id="SSF51735">
    <property type="entry name" value="NAD(P)-binding Rossmann-fold domains"/>
    <property type="match status" value="1"/>
</dbReference>
<dbReference type="Gene3D" id="3.40.50.720">
    <property type="entry name" value="NAD(P)-binding Rossmann-like Domain"/>
    <property type="match status" value="1"/>
</dbReference>
<protein>
    <submittedName>
        <fullName evidence="2">SDR family oxidoreductase</fullName>
    </submittedName>
</protein>
<dbReference type="InterPro" id="IPR036291">
    <property type="entry name" value="NAD(P)-bd_dom_sf"/>
</dbReference>
<dbReference type="Proteomes" id="UP000298284">
    <property type="component" value="Unassembled WGS sequence"/>
</dbReference>
<dbReference type="Pfam" id="PF05368">
    <property type="entry name" value="NmrA"/>
    <property type="match status" value="1"/>
</dbReference>
<evidence type="ECO:0000259" key="1">
    <source>
        <dbReference type="Pfam" id="PF05368"/>
    </source>
</evidence>
<dbReference type="InterPro" id="IPR052718">
    <property type="entry name" value="NmrA-type_oxidoreductase"/>
</dbReference>
<name>A0A4Z0MQ50_9BACT</name>
<keyword evidence="3" id="KW-1185">Reference proteome</keyword>
<dbReference type="CDD" id="cd05269">
    <property type="entry name" value="TMR_SDR_a"/>
    <property type="match status" value="1"/>
</dbReference>
<accession>A0A4Z0MQ50</accession>
<feature type="domain" description="NmrA-like" evidence="1">
    <location>
        <begin position="2"/>
        <end position="239"/>
    </location>
</feature>
<gene>
    <name evidence="2" type="ORF">EU557_08860</name>
</gene>
<proteinExistence type="predicted"/>
<dbReference type="InterPro" id="IPR008030">
    <property type="entry name" value="NmrA-like"/>
</dbReference>
<comment type="caution">
    <text evidence="2">The sequence shown here is derived from an EMBL/GenBank/DDBJ whole genome shotgun (WGS) entry which is preliminary data.</text>
</comment>
<dbReference type="OrthoDB" id="9780595at2"/>
<dbReference type="EMBL" id="SRKZ01000002">
    <property type="protein sequence ID" value="TGD81644.1"/>
    <property type="molecule type" value="Genomic_DNA"/>
</dbReference>